<accession>A0A0F9T0C3</accession>
<dbReference type="EMBL" id="LAZR01000322">
    <property type="protein sequence ID" value="KKN74660.1"/>
    <property type="molecule type" value="Genomic_DNA"/>
</dbReference>
<evidence type="ECO:0008006" key="2">
    <source>
        <dbReference type="Google" id="ProtNLM"/>
    </source>
</evidence>
<organism evidence="1">
    <name type="scientific">marine sediment metagenome</name>
    <dbReference type="NCBI Taxonomy" id="412755"/>
    <lineage>
        <taxon>unclassified sequences</taxon>
        <taxon>metagenomes</taxon>
        <taxon>ecological metagenomes</taxon>
    </lineage>
</organism>
<sequence length="212" mass="23304">MIPDNLKIIGSRAASTFPTVVNSYELALGVRDLEGDIMECGVGAGSQIGAMALASNKTIWAVDSFEGIPMAGAKDTLQPGIGKIKHDVNVPQEQLLKSSGISSYSIEVVKNHIREWGLDKKDIRYVKGWFEHIVKDIPVKKLALLRLDGDLYSSTLVCLEHLYPKLVKGGYLIVDDYALVGCRAACREYFGQNSDSRFITVEGAFNMAYMKI</sequence>
<dbReference type="AlphaFoldDB" id="A0A0F9T0C3"/>
<dbReference type="PANTHER" id="PTHR40036:SF1">
    <property type="entry name" value="MACROCIN O-METHYLTRANSFERASE"/>
    <property type="match status" value="1"/>
</dbReference>
<evidence type="ECO:0000313" key="1">
    <source>
        <dbReference type="EMBL" id="KKN74660.1"/>
    </source>
</evidence>
<reference evidence="1" key="1">
    <citation type="journal article" date="2015" name="Nature">
        <title>Complex archaea that bridge the gap between prokaryotes and eukaryotes.</title>
        <authorList>
            <person name="Spang A."/>
            <person name="Saw J.H."/>
            <person name="Jorgensen S.L."/>
            <person name="Zaremba-Niedzwiedzka K."/>
            <person name="Martijn J."/>
            <person name="Lind A.E."/>
            <person name="van Eijk R."/>
            <person name="Schleper C."/>
            <person name="Guy L."/>
            <person name="Ettema T.J."/>
        </authorList>
    </citation>
    <scope>NUCLEOTIDE SEQUENCE</scope>
</reference>
<dbReference type="PANTHER" id="PTHR40036">
    <property type="entry name" value="MACROCIN O-METHYLTRANSFERASE"/>
    <property type="match status" value="1"/>
</dbReference>
<gene>
    <name evidence="1" type="ORF">LCGC14_0388620</name>
</gene>
<dbReference type="InterPro" id="IPR029063">
    <property type="entry name" value="SAM-dependent_MTases_sf"/>
</dbReference>
<name>A0A0F9T0C3_9ZZZZ</name>
<dbReference type="Gene3D" id="3.40.50.150">
    <property type="entry name" value="Vaccinia Virus protein VP39"/>
    <property type="match status" value="1"/>
</dbReference>
<dbReference type="Pfam" id="PF05711">
    <property type="entry name" value="TylF"/>
    <property type="match status" value="1"/>
</dbReference>
<comment type="caution">
    <text evidence="1">The sequence shown here is derived from an EMBL/GenBank/DDBJ whole genome shotgun (WGS) entry which is preliminary data.</text>
</comment>
<protein>
    <recommendedName>
        <fullName evidence="2">Macrocin O-methyltransferase</fullName>
    </recommendedName>
</protein>
<dbReference type="SUPFAM" id="SSF53335">
    <property type="entry name" value="S-adenosyl-L-methionine-dependent methyltransferases"/>
    <property type="match status" value="1"/>
</dbReference>
<dbReference type="InterPro" id="IPR008884">
    <property type="entry name" value="TylF_MeTrfase"/>
</dbReference>
<proteinExistence type="predicted"/>